<accession>A0A8J2Z9F2</accession>
<dbReference type="Gene3D" id="3.40.50.10540">
    <property type="entry name" value="Crotonobetainyl-coa:carnitine coa-transferase, domain 1"/>
    <property type="match status" value="1"/>
</dbReference>
<dbReference type="RefSeq" id="WP_188898615.1">
    <property type="nucleotide sequence ID" value="NZ_BMKS01000002.1"/>
</dbReference>
<sequence>MPESPVDPKPAPGASPAASRLPLAGLRVLDLTLARAGPTCVRHLADWGADVIRVEPPGANDALGGPRDGFDFVNLHRNKRAIALDLKNPAGHAAFLRLARTADILVENMRVQVKHRLKIADEHLRPLNPRLIYASISGFGQTGPYATRGGVDQIAQGMGGLMSITGEPGRGPMRVGIPIDDLTAGNLLALGILLALYERERTGLGRYVHTSLLEAQVFMLDFQATRWLMDGHIAGQAGNDHPVNIPMGVFPTADKPINIAASSPKLWEVFCRALERPEWLEVPEWKTPQGRSKDRARVNATVAEVTRTKPSEYWIARLEEVGIPCGPINNIKEVFEDPQVRHLGMAMPMRHRRRGDIQVVASAINIEGLETGVYRDVPELGEHADEILAEAGFTADEIRDLRASGALGAA</sequence>
<dbReference type="AlphaFoldDB" id="A0A8J2Z9F2"/>
<evidence type="ECO:0000313" key="3">
    <source>
        <dbReference type="Proteomes" id="UP000597507"/>
    </source>
</evidence>
<dbReference type="PANTHER" id="PTHR48207:SF3">
    <property type="entry name" value="SUCCINATE--HYDROXYMETHYLGLUTARATE COA-TRANSFERASE"/>
    <property type="match status" value="1"/>
</dbReference>
<name>A0A8J2Z9F2_9PROT</name>
<dbReference type="GO" id="GO:0008410">
    <property type="term" value="F:CoA-transferase activity"/>
    <property type="evidence" value="ECO:0007669"/>
    <property type="project" value="TreeGrafter"/>
</dbReference>
<organism evidence="2 3">
    <name type="scientific">Caldovatus sediminis</name>
    <dbReference type="NCBI Taxonomy" id="2041189"/>
    <lineage>
        <taxon>Bacteria</taxon>
        <taxon>Pseudomonadati</taxon>
        <taxon>Pseudomonadota</taxon>
        <taxon>Alphaproteobacteria</taxon>
        <taxon>Acetobacterales</taxon>
        <taxon>Roseomonadaceae</taxon>
        <taxon>Caldovatus</taxon>
    </lineage>
</organism>
<dbReference type="Gene3D" id="3.30.1540.10">
    <property type="entry name" value="formyl-coa transferase, domain 3"/>
    <property type="match status" value="1"/>
</dbReference>
<dbReference type="Proteomes" id="UP000597507">
    <property type="component" value="Unassembled WGS sequence"/>
</dbReference>
<reference evidence="2 3" key="1">
    <citation type="journal article" date="2014" name="Int. J. Syst. Evol. Microbiol.">
        <title>Complete genome sequence of Corynebacterium casei LMG S-19264T (=DSM 44701T), isolated from a smear-ripened cheese.</title>
        <authorList>
            <consortium name="US DOE Joint Genome Institute (JGI-PGF)"/>
            <person name="Walter F."/>
            <person name="Albersmeier A."/>
            <person name="Kalinowski J."/>
            <person name="Ruckert C."/>
        </authorList>
    </citation>
    <scope>NUCLEOTIDE SEQUENCE [LARGE SCALE GENOMIC DNA]</scope>
    <source>
        <strain evidence="2 3">CGMCC 1.16330</strain>
    </source>
</reference>
<dbReference type="InterPro" id="IPR023606">
    <property type="entry name" value="CoA-Trfase_III_dom_1_sf"/>
</dbReference>
<proteinExistence type="predicted"/>
<dbReference type="InterPro" id="IPR003673">
    <property type="entry name" value="CoA-Trfase_fam_III"/>
</dbReference>
<gene>
    <name evidence="2" type="ORF">GCM10010964_07480</name>
</gene>
<dbReference type="PANTHER" id="PTHR48207">
    <property type="entry name" value="SUCCINATE--HYDROXYMETHYLGLUTARATE COA-TRANSFERASE"/>
    <property type="match status" value="1"/>
</dbReference>
<keyword evidence="3" id="KW-1185">Reference proteome</keyword>
<keyword evidence="1 2" id="KW-0808">Transferase</keyword>
<evidence type="ECO:0000313" key="2">
    <source>
        <dbReference type="EMBL" id="GGG21801.1"/>
    </source>
</evidence>
<dbReference type="SUPFAM" id="SSF89796">
    <property type="entry name" value="CoA-transferase family III (CaiB/BaiF)"/>
    <property type="match status" value="1"/>
</dbReference>
<protein>
    <submittedName>
        <fullName evidence="2">CoA transferase</fullName>
    </submittedName>
</protein>
<dbReference type="EMBL" id="BMKS01000002">
    <property type="protein sequence ID" value="GGG21801.1"/>
    <property type="molecule type" value="Genomic_DNA"/>
</dbReference>
<dbReference type="InterPro" id="IPR044855">
    <property type="entry name" value="CoA-Trfase_III_dom3_sf"/>
</dbReference>
<dbReference type="InterPro" id="IPR050483">
    <property type="entry name" value="CoA-transferase_III_domain"/>
</dbReference>
<dbReference type="Pfam" id="PF02515">
    <property type="entry name" value="CoA_transf_3"/>
    <property type="match status" value="1"/>
</dbReference>
<evidence type="ECO:0000256" key="1">
    <source>
        <dbReference type="ARBA" id="ARBA00022679"/>
    </source>
</evidence>
<comment type="caution">
    <text evidence="2">The sequence shown here is derived from an EMBL/GenBank/DDBJ whole genome shotgun (WGS) entry which is preliminary data.</text>
</comment>